<dbReference type="Proteomes" id="UP000325081">
    <property type="component" value="Unassembled WGS sequence"/>
</dbReference>
<keyword evidence="3" id="KW-1185">Reference proteome</keyword>
<feature type="region of interest" description="Disordered" evidence="1">
    <location>
        <begin position="122"/>
        <end position="148"/>
    </location>
</feature>
<protein>
    <submittedName>
        <fullName evidence="2">Uncharacterized protein</fullName>
    </submittedName>
</protein>
<accession>A0A5A7QIZ6</accession>
<dbReference type="OrthoDB" id="10472125at2759"/>
<sequence>MFCCVRRTRGRKEGNFDERHAKSRGAWPPPGNYVHSIEGGKSKGTADRGLKDGNMVVLAGAGAGAAVGAAAVVVAATSNDQTTDRNSDGSASQGCCGRRGGGGGCGGGGCGGCGGCGGSQLAEGSPADVSVGRPHYHLPSPDSVTAAG</sequence>
<gene>
    <name evidence="2" type="ORF">STAS_22015</name>
</gene>
<organism evidence="2 3">
    <name type="scientific">Striga asiatica</name>
    <name type="common">Asiatic witchweed</name>
    <name type="synonym">Buchnera asiatica</name>
    <dbReference type="NCBI Taxonomy" id="4170"/>
    <lineage>
        <taxon>Eukaryota</taxon>
        <taxon>Viridiplantae</taxon>
        <taxon>Streptophyta</taxon>
        <taxon>Embryophyta</taxon>
        <taxon>Tracheophyta</taxon>
        <taxon>Spermatophyta</taxon>
        <taxon>Magnoliopsida</taxon>
        <taxon>eudicotyledons</taxon>
        <taxon>Gunneridae</taxon>
        <taxon>Pentapetalae</taxon>
        <taxon>asterids</taxon>
        <taxon>lamiids</taxon>
        <taxon>Lamiales</taxon>
        <taxon>Orobanchaceae</taxon>
        <taxon>Buchnereae</taxon>
        <taxon>Striga</taxon>
    </lineage>
</organism>
<evidence type="ECO:0000256" key="1">
    <source>
        <dbReference type="SAM" id="MobiDB-lite"/>
    </source>
</evidence>
<reference evidence="3" key="1">
    <citation type="journal article" date="2019" name="Curr. Biol.">
        <title>Genome Sequence of Striga asiatica Provides Insight into the Evolution of Plant Parasitism.</title>
        <authorList>
            <person name="Yoshida S."/>
            <person name="Kim S."/>
            <person name="Wafula E.K."/>
            <person name="Tanskanen J."/>
            <person name="Kim Y.M."/>
            <person name="Honaas L."/>
            <person name="Yang Z."/>
            <person name="Spallek T."/>
            <person name="Conn C.E."/>
            <person name="Ichihashi Y."/>
            <person name="Cheong K."/>
            <person name="Cui S."/>
            <person name="Der J.P."/>
            <person name="Gundlach H."/>
            <person name="Jiao Y."/>
            <person name="Hori C."/>
            <person name="Ishida J.K."/>
            <person name="Kasahara H."/>
            <person name="Kiba T."/>
            <person name="Kim M.S."/>
            <person name="Koo N."/>
            <person name="Laohavisit A."/>
            <person name="Lee Y.H."/>
            <person name="Lumba S."/>
            <person name="McCourt P."/>
            <person name="Mortimer J.C."/>
            <person name="Mutuku J.M."/>
            <person name="Nomura T."/>
            <person name="Sasaki-Sekimoto Y."/>
            <person name="Seto Y."/>
            <person name="Wang Y."/>
            <person name="Wakatake T."/>
            <person name="Sakakibara H."/>
            <person name="Demura T."/>
            <person name="Yamaguchi S."/>
            <person name="Yoneyama K."/>
            <person name="Manabe R.I."/>
            <person name="Nelson D.C."/>
            <person name="Schulman A.H."/>
            <person name="Timko M.P."/>
            <person name="dePamphilis C.W."/>
            <person name="Choi D."/>
            <person name="Shirasu K."/>
        </authorList>
    </citation>
    <scope>NUCLEOTIDE SEQUENCE [LARGE SCALE GENOMIC DNA]</scope>
    <source>
        <strain evidence="3">cv. UVA1</strain>
    </source>
</reference>
<evidence type="ECO:0000313" key="2">
    <source>
        <dbReference type="EMBL" id="GER45094.1"/>
    </source>
</evidence>
<proteinExistence type="predicted"/>
<evidence type="ECO:0000313" key="3">
    <source>
        <dbReference type="Proteomes" id="UP000325081"/>
    </source>
</evidence>
<dbReference type="EMBL" id="BKCP01007181">
    <property type="protein sequence ID" value="GER45094.1"/>
    <property type="molecule type" value="Genomic_DNA"/>
</dbReference>
<comment type="caution">
    <text evidence="2">The sequence shown here is derived from an EMBL/GenBank/DDBJ whole genome shotgun (WGS) entry which is preliminary data.</text>
</comment>
<dbReference type="AlphaFoldDB" id="A0A5A7QIZ6"/>
<name>A0A5A7QIZ6_STRAF</name>